<dbReference type="InterPro" id="IPR004498">
    <property type="entry name" value="Ribosomal_PrmA_MeTrfase"/>
</dbReference>
<dbReference type="PANTHER" id="PTHR43648:SF1">
    <property type="entry name" value="ELECTRON TRANSFER FLAVOPROTEIN BETA SUBUNIT LYSINE METHYLTRANSFERASE"/>
    <property type="match status" value="1"/>
</dbReference>
<keyword evidence="5 6" id="KW-0949">S-adenosyl-L-methionine</keyword>
<feature type="binding site" evidence="6">
    <location>
        <position position="216"/>
    </location>
    <ligand>
        <name>S-adenosyl-L-methionine</name>
        <dbReference type="ChEBI" id="CHEBI:59789"/>
    </ligand>
</feature>
<keyword evidence="3 6" id="KW-0489">Methyltransferase</keyword>
<reference evidence="8" key="1">
    <citation type="submission" date="2016-10" db="EMBL/GenBank/DDBJ databases">
        <authorList>
            <person name="Varghese N."/>
            <person name="Submissions S."/>
        </authorList>
    </citation>
    <scope>NUCLEOTIDE SEQUENCE [LARGE SCALE GENOMIC DNA]</scope>
    <source>
        <strain evidence="8">Z-7934</strain>
    </source>
</reference>
<comment type="similarity">
    <text evidence="1 6">Belongs to the methyltransferase superfamily. PrmA family.</text>
</comment>
<dbReference type="InterPro" id="IPR050078">
    <property type="entry name" value="Ribosomal_L11_MeTrfase_PrmA"/>
</dbReference>
<feature type="binding site" evidence="6">
    <location>
        <position position="259"/>
    </location>
    <ligand>
        <name>S-adenosyl-L-methionine</name>
        <dbReference type="ChEBI" id="CHEBI:59789"/>
    </ligand>
</feature>
<gene>
    <name evidence="6" type="primary">prmA</name>
    <name evidence="7" type="ORF">SAMN05192551_101599</name>
</gene>
<dbReference type="AlphaFoldDB" id="A0A1I3B5C5"/>
<dbReference type="PIRSF" id="PIRSF000401">
    <property type="entry name" value="RPL11_MTase"/>
    <property type="match status" value="1"/>
</dbReference>
<dbReference type="EC" id="2.1.1.-" evidence="6"/>
<dbReference type="HAMAP" id="MF_00735">
    <property type="entry name" value="Methyltr_PrmA"/>
    <property type="match status" value="1"/>
</dbReference>
<comment type="subcellular location">
    <subcellularLocation>
        <location evidence="6">Cytoplasm</location>
    </subcellularLocation>
</comment>
<keyword evidence="2 6" id="KW-0963">Cytoplasm</keyword>
<name>A0A1I3B5C5_9FIRM</name>
<dbReference type="NCBIfam" id="TIGR00406">
    <property type="entry name" value="prmA"/>
    <property type="match status" value="1"/>
</dbReference>
<comment type="catalytic activity">
    <reaction evidence="6">
        <text>L-lysyl-[protein] + 3 S-adenosyl-L-methionine = N(6),N(6),N(6)-trimethyl-L-lysyl-[protein] + 3 S-adenosyl-L-homocysteine + 3 H(+)</text>
        <dbReference type="Rhea" id="RHEA:54192"/>
        <dbReference type="Rhea" id="RHEA-COMP:9752"/>
        <dbReference type="Rhea" id="RHEA-COMP:13826"/>
        <dbReference type="ChEBI" id="CHEBI:15378"/>
        <dbReference type="ChEBI" id="CHEBI:29969"/>
        <dbReference type="ChEBI" id="CHEBI:57856"/>
        <dbReference type="ChEBI" id="CHEBI:59789"/>
        <dbReference type="ChEBI" id="CHEBI:61961"/>
    </reaction>
</comment>
<evidence type="ECO:0000256" key="2">
    <source>
        <dbReference type="ARBA" id="ARBA00022490"/>
    </source>
</evidence>
<evidence type="ECO:0000256" key="3">
    <source>
        <dbReference type="ARBA" id="ARBA00022603"/>
    </source>
</evidence>
<evidence type="ECO:0000256" key="4">
    <source>
        <dbReference type="ARBA" id="ARBA00022679"/>
    </source>
</evidence>
<dbReference type="CDD" id="cd02440">
    <property type="entry name" value="AdoMet_MTases"/>
    <property type="match status" value="1"/>
</dbReference>
<dbReference type="GO" id="GO:0032259">
    <property type="term" value="P:methylation"/>
    <property type="evidence" value="ECO:0007669"/>
    <property type="project" value="UniProtKB-KW"/>
</dbReference>
<sequence length="326" mass="35643">MADTRVTGGNPMKWIEISVQTTTGAVEAVSNILYDAGVAGVVIEDARDLEMLYQNKDVWELVDDSLADNYLEGAVVKGYLPETSNAMDHVNLIRNAVEYLPEYGLDIGIGKVTVSAVDETDWSNEWKKYFKPVKPGEKIVIKPSWEAYEPQGDEIVLHLDPGMAFGTGTHETTSLCIEALEKHIQADQLVYDIGCGSGILSVAAALLGAEQVVGIDLDALAVQIAKDNVNLNQVEDKVNIYEGNLMDVLEHSGDVVVSNIIAEIIVKMSKDIRQYLKPGGIWISSGIIKDKQQEVKEAIIDAGLSILEIRSMGEWICMIAKAPERP</sequence>
<feature type="binding site" evidence="6">
    <location>
        <position position="173"/>
    </location>
    <ligand>
        <name>S-adenosyl-L-methionine</name>
        <dbReference type="ChEBI" id="CHEBI:59789"/>
    </ligand>
</feature>
<proteinExistence type="inferred from homology"/>
<evidence type="ECO:0000256" key="5">
    <source>
        <dbReference type="ARBA" id="ARBA00022691"/>
    </source>
</evidence>
<dbReference type="GO" id="GO:0016279">
    <property type="term" value="F:protein-lysine N-methyltransferase activity"/>
    <property type="evidence" value="ECO:0007669"/>
    <property type="project" value="RHEA"/>
</dbReference>
<evidence type="ECO:0000313" key="8">
    <source>
        <dbReference type="Proteomes" id="UP000199287"/>
    </source>
</evidence>
<dbReference type="InterPro" id="IPR029063">
    <property type="entry name" value="SAM-dependent_MTases_sf"/>
</dbReference>
<keyword evidence="7" id="KW-0687">Ribonucleoprotein</keyword>
<dbReference type="GO" id="GO:0005840">
    <property type="term" value="C:ribosome"/>
    <property type="evidence" value="ECO:0007669"/>
    <property type="project" value="UniProtKB-KW"/>
</dbReference>
<protein>
    <recommendedName>
        <fullName evidence="6">Ribosomal protein L11 methyltransferase</fullName>
        <shortName evidence="6">L11 Mtase</shortName>
        <ecNumber evidence="6">2.1.1.-</ecNumber>
    </recommendedName>
</protein>
<dbReference type="Pfam" id="PF06325">
    <property type="entry name" value="PrmA"/>
    <property type="match status" value="1"/>
</dbReference>
<keyword evidence="7" id="KW-0689">Ribosomal protein</keyword>
<organism evidence="7 8">
    <name type="scientific">Tindallia magadiensis</name>
    <dbReference type="NCBI Taxonomy" id="69895"/>
    <lineage>
        <taxon>Bacteria</taxon>
        <taxon>Bacillati</taxon>
        <taxon>Bacillota</taxon>
        <taxon>Clostridia</taxon>
        <taxon>Peptostreptococcales</taxon>
        <taxon>Tindalliaceae</taxon>
        <taxon>Tindallia</taxon>
    </lineage>
</organism>
<dbReference type="SUPFAM" id="SSF53335">
    <property type="entry name" value="S-adenosyl-L-methionine-dependent methyltransferases"/>
    <property type="match status" value="1"/>
</dbReference>
<accession>A0A1I3B5C5</accession>
<dbReference type="PANTHER" id="PTHR43648">
    <property type="entry name" value="ELECTRON TRANSFER FLAVOPROTEIN BETA SUBUNIT LYSINE METHYLTRANSFERASE"/>
    <property type="match status" value="1"/>
</dbReference>
<keyword evidence="4 6" id="KW-0808">Transferase</keyword>
<evidence type="ECO:0000256" key="6">
    <source>
        <dbReference type="HAMAP-Rule" id="MF_00735"/>
    </source>
</evidence>
<dbReference type="Gene3D" id="3.40.50.150">
    <property type="entry name" value="Vaccinia Virus protein VP39"/>
    <property type="match status" value="1"/>
</dbReference>
<dbReference type="EMBL" id="FOQA01000001">
    <property type="protein sequence ID" value="SFH57497.1"/>
    <property type="molecule type" value="Genomic_DNA"/>
</dbReference>
<feature type="binding site" evidence="6">
    <location>
        <position position="194"/>
    </location>
    <ligand>
        <name>S-adenosyl-L-methionine</name>
        <dbReference type="ChEBI" id="CHEBI:59789"/>
    </ligand>
</feature>
<dbReference type="Proteomes" id="UP000199287">
    <property type="component" value="Unassembled WGS sequence"/>
</dbReference>
<dbReference type="STRING" id="69895.SAMN05192551_101599"/>
<keyword evidence="8" id="KW-1185">Reference proteome</keyword>
<evidence type="ECO:0000313" key="7">
    <source>
        <dbReference type="EMBL" id="SFH57497.1"/>
    </source>
</evidence>
<evidence type="ECO:0000256" key="1">
    <source>
        <dbReference type="ARBA" id="ARBA00009741"/>
    </source>
</evidence>
<comment type="function">
    <text evidence="6">Methylates ribosomal protein L11.</text>
</comment>
<dbReference type="GO" id="GO:0005737">
    <property type="term" value="C:cytoplasm"/>
    <property type="evidence" value="ECO:0007669"/>
    <property type="project" value="UniProtKB-SubCell"/>
</dbReference>